<dbReference type="InterPro" id="IPR051606">
    <property type="entry name" value="Polyketide_Oxido-like"/>
</dbReference>
<reference evidence="2 4" key="1">
    <citation type="submission" date="2018-06" db="EMBL/GenBank/DDBJ databases">
        <authorList>
            <consortium name="Pathogen Informatics"/>
            <person name="Doyle S."/>
        </authorList>
    </citation>
    <scope>NUCLEOTIDE SEQUENCE [LARGE SCALE GENOMIC DNA]</scope>
    <source>
        <strain evidence="2 4">NCTC10597</strain>
    </source>
</reference>
<dbReference type="InterPro" id="IPR036291">
    <property type="entry name" value="NAD(P)-bd_dom_sf"/>
</dbReference>
<dbReference type="Proteomes" id="UP000294641">
    <property type="component" value="Unassembled WGS sequence"/>
</dbReference>
<dbReference type="EMBL" id="SNZG01000019">
    <property type="protein sequence ID" value="TDR37780.1"/>
    <property type="molecule type" value="Genomic_DNA"/>
</dbReference>
<dbReference type="PANTHER" id="PTHR43355:SF2">
    <property type="entry name" value="FLAVIN REDUCTASE (NADPH)"/>
    <property type="match status" value="1"/>
</dbReference>
<dbReference type="GO" id="GO:0016646">
    <property type="term" value="F:oxidoreductase activity, acting on the CH-NH group of donors, NAD or NADP as acceptor"/>
    <property type="evidence" value="ECO:0007669"/>
    <property type="project" value="TreeGrafter"/>
</dbReference>
<reference evidence="3 5" key="2">
    <citation type="submission" date="2019-03" db="EMBL/GenBank/DDBJ databases">
        <title>Genomic Encyclopedia of Type Strains, Phase IV (KMG-IV): sequencing the most valuable type-strain genomes for metagenomic binning, comparative biology and taxonomic classification.</title>
        <authorList>
            <person name="Goeker M."/>
        </authorList>
    </citation>
    <scope>NUCLEOTIDE SEQUENCE [LARGE SCALE GENOMIC DNA]</scope>
    <source>
        <strain evidence="3 5">DSM 20580</strain>
    </source>
</reference>
<dbReference type="InterPro" id="IPR016040">
    <property type="entry name" value="NAD(P)-bd_dom"/>
</dbReference>
<evidence type="ECO:0000313" key="2">
    <source>
        <dbReference type="EMBL" id="STX08456.1"/>
    </source>
</evidence>
<sequence length="203" mass="22740">MKIAVFGSTGRVGAFFTQKAIAGGHEIVALVRQEKFSTDEITFHVGDARNEKDVDQTVEGCDVVFVALNTDKTNTLSVAIKYIIQAMEKHNISRIVTIGTAGIVESRVEAGKLRYQSSESRQKVKFAASEHEYVYRALQKTALDWTIICPTALIDDENMGIYRYEIDYLPKDGRKISTSHTAELSYKALVENLFHQKRVGIAY</sequence>
<gene>
    <name evidence="3" type="ORF">DFR61_11916</name>
    <name evidence="2" type="ORF">NCTC10597_00115</name>
</gene>
<proteinExistence type="predicted"/>
<dbReference type="AlphaFoldDB" id="A0A2U3AC59"/>
<comment type="caution">
    <text evidence="2">The sequence shown here is derived from an EMBL/GenBank/DDBJ whole genome shotgun (WGS) entry which is preliminary data.</text>
</comment>
<dbReference type="RefSeq" id="WP_109349873.1">
    <property type="nucleotide sequence ID" value="NZ_BJUE01000017.1"/>
</dbReference>
<dbReference type="Pfam" id="PF13460">
    <property type="entry name" value="NAD_binding_10"/>
    <property type="match status" value="1"/>
</dbReference>
<dbReference type="PANTHER" id="PTHR43355">
    <property type="entry name" value="FLAVIN REDUCTASE (NADPH)"/>
    <property type="match status" value="1"/>
</dbReference>
<name>A0A2U3AC59_9BACL</name>
<dbReference type="SUPFAM" id="SSF51735">
    <property type="entry name" value="NAD(P)-binding Rossmann-fold domains"/>
    <property type="match status" value="1"/>
</dbReference>
<dbReference type="Proteomes" id="UP000254330">
    <property type="component" value="Unassembled WGS sequence"/>
</dbReference>
<accession>A0A2U3AC59</accession>
<evidence type="ECO:0000313" key="3">
    <source>
        <dbReference type="EMBL" id="TDR37780.1"/>
    </source>
</evidence>
<dbReference type="Gene3D" id="3.40.50.720">
    <property type="entry name" value="NAD(P)-binding Rossmann-like Domain"/>
    <property type="match status" value="1"/>
</dbReference>
<dbReference type="EMBL" id="UGNP01000001">
    <property type="protein sequence ID" value="STX08456.1"/>
    <property type="molecule type" value="Genomic_DNA"/>
</dbReference>
<evidence type="ECO:0000313" key="4">
    <source>
        <dbReference type="Proteomes" id="UP000254330"/>
    </source>
</evidence>
<protein>
    <submittedName>
        <fullName evidence="2">NADH-flavin reductase</fullName>
    </submittedName>
</protein>
<evidence type="ECO:0000259" key="1">
    <source>
        <dbReference type="Pfam" id="PF13460"/>
    </source>
</evidence>
<keyword evidence="5" id="KW-1185">Reference proteome</keyword>
<evidence type="ECO:0000313" key="5">
    <source>
        <dbReference type="Proteomes" id="UP000294641"/>
    </source>
</evidence>
<feature type="domain" description="NAD(P)-binding" evidence="1">
    <location>
        <begin position="7"/>
        <end position="189"/>
    </location>
</feature>
<organism evidence="2 4">
    <name type="scientific">Kurthia zopfii</name>
    <dbReference type="NCBI Taxonomy" id="1650"/>
    <lineage>
        <taxon>Bacteria</taxon>
        <taxon>Bacillati</taxon>
        <taxon>Bacillota</taxon>
        <taxon>Bacilli</taxon>
        <taxon>Bacillales</taxon>
        <taxon>Caryophanaceae</taxon>
        <taxon>Kurthia</taxon>
    </lineage>
</organism>
<dbReference type="OrthoDB" id="9785372at2"/>